<keyword evidence="1" id="KW-0560">Oxidoreductase</keyword>
<evidence type="ECO:0000313" key="5">
    <source>
        <dbReference type="Proteomes" id="UP000018419"/>
    </source>
</evidence>
<dbReference type="Pfam" id="PF01262">
    <property type="entry name" value="AlaDh_PNT_C"/>
    <property type="match status" value="1"/>
</dbReference>
<dbReference type="CDD" id="cd12181">
    <property type="entry name" value="ceo_syn"/>
    <property type="match status" value="1"/>
</dbReference>
<dbReference type="PANTHER" id="PTHR42795:SF1">
    <property type="entry name" value="ALANINE DEHYDROGENASE"/>
    <property type="match status" value="1"/>
</dbReference>
<gene>
    <name evidence="4" type="ORF">ACIRA0001_0535</name>
</gene>
<dbReference type="Gene3D" id="3.40.50.720">
    <property type="entry name" value="NAD(P)-binding Rossmann-like Domain"/>
    <property type="match status" value="2"/>
</dbReference>
<dbReference type="InterPro" id="IPR007698">
    <property type="entry name" value="AlaDH/PNT_NAD(H)-bd"/>
</dbReference>
<dbReference type="Proteomes" id="UP000018419">
    <property type="component" value="Unassembled WGS sequence"/>
</dbReference>
<accession>A0ABP2GIK5</accession>
<comment type="caution">
    <text evidence="4">The sequence shown here is derived from an EMBL/GenBank/DDBJ whole genome shotgun (WGS) entry which is preliminary data.</text>
</comment>
<dbReference type="InterPro" id="IPR036291">
    <property type="entry name" value="NAD(P)-bd_dom_sf"/>
</dbReference>
<dbReference type="RefSeq" id="WP_005405349.1">
    <property type="nucleotide sequence ID" value="NZ_ACVR01000069.1"/>
</dbReference>
<feature type="domain" description="Alanine dehydrogenase/pyridine nucleotide transhydrogenase N-terminal" evidence="3">
    <location>
        <begin position="5"/>
        <end position="132"/>
    </location>
</feature>
<dbReference type="InterPro" id="IPR046951">
    <property type="entry name" value="CEOS"/>
</dbReference>
<organism evidence="4 5">
    <name type="scientific">Acinetobacter radioresistens SK82</name>
    <dbReference type="NCBI Taxonomy" id="596318"/>
    <lineage>
        <taxon>Bacteria</taxon>
        <taxon>Pseudomonadati</taxon>
        <taxon>Pseudomonadota</taxon>
        <taxon>Gammaproteobacteria</taxon>
        <taxon>Moraxellales</taxon>
        <taxon>Moraxellaceae</taxon>
        <taxon>Acinetobacter</taxon>
    </lineage>
</organism>
<dbReference type="SMART" id="SM01002">
    <property type="entry name" value="AlaDh_PNT_C"/>
    <property type="match status" value="1"/>
</dbReference>
<keyword evidence="5" id="KW-1185">Reference proteome</keyword>
<dbReference type="SUPFAM" id="SSF52283">
    <property type="entry name" value="Formate/glycerate dehydrogenase catalytic domain-like"/>
    <property type="match status" value="1"/>
</dbReference>
<evidence type="ECO:0000313" key="4">
    <source>
        <dbReference type="EMBL" id="EET81503.1"/>
    </source>
</evidence>
<name>A0ABP2GIK5_ACIRA</name>
<dbReference type="SMART" id="SM01003">
    <property type="entry name" value="AlaDh_PNT_N"/>
    <property type="match status" value="1"/>
</dbReference>
<protein>
    <submittedName>
        <fullName evidence="4">Alanine dehydrogenase/pyridine nucleotide transhydrogenase</fullName>
    </submittedName>
</protein>
<dbReference type="SUPFAM" id="SSF51735">
    <property type="entry name" value="NAD(P)-binding Rossmann-fold domains"/>
    <property type="match status" value="1"/>
</dbReference>
<reference evidence="4 5" key="1">
    <citation type="submission" date="2009-07" db="EMBL/GenBank/DDBJ databases">
        <authorList>
            <person name="Madupu R."/>
            <person name="Durkin A.S."/>
            <person name="Torralba M."/>
            <person name="Methe B."/>
            <person name="Sutton G.G."/>
            <person name="Strausberg R.L."/>
            <person name="Nelson K.E."/>
        </authorList>
    </citation>
    <scope>NUCLEOTIDE SEQUENCE [LARGE SCALE GENOMIC DNA]</scope>
    <source>
        <strain evidence="4 5">SK82</strain>
    </source>
</reference>
<feature type="domain" description="Alanine dehydrogenase/pyridine nucleotide transhydrogenase NAD(H)-binding" evidence="2">
    <location>
        <begin position="140"/>
        <end position="259"/>
    </location>
</feature>
<proteinExistence type="predicted"/>
<sequence length="317" mass="36044">MKTLGFPISDKLNEKRRALIPSHIERIKKPEKIYIEKGYGEVLGYSDEEYLSCGVNIVNRQLVLKQDIICDPKIGDATYLDQLYDQTIFGWVHAVQNKDITEKLISKNLTAIAWEDMFEKGRHVFWRNNEIAGEAAIVHAYTLHGLFPYNTKVALLGRGNIARGALKILTMMGADITVYDRRTEQLLRDEIGKYDVFVNAILWDTSRKDHIIYKDDLSKMKKGSLIIDISCDRNGGVETSIPTTLTNPIYVVDNIVHYAVDHTPTLFFKTISESLSENIAPYLNQLIDDTPDIVLKNAIAVQDGIIVDQRINQFQGR</sequence>
<evidence type="ECO:0000256" key="1">
    <source>
        <dbReference type="ARBA" id="ARBA00023002"/>
    </source>
</evidence>
<dbReference type="InterPro" id="IPR007886">
    <property type="entry name" value="AlaDH/PNT_N"/>
</dbReference>
<dbReference type="Pfam" id="PF05222">
    <property type="entry name" value="AlaDh_PNT_N"/>
    <property type="match status" value="1"/>
</dbReference>
<evidence type="ECO:0000259" key="2">
    <source>
        <dbReference type="SMART" id="SM01002"/>
    </source>
</evidence>
<dbReference type="EMBL" id="ACVR01000069">
    <property type="protein sequence ID" value="EET81503.1"/>
    <property type="molecule type" value="Genomic_DNA"/>
</dbReference>
<evidence type="ECO:0000259" key="3">
    <source>
        <dbReference type="SMART" id="SM01003"/>
    </source>
</evidence>
<dbReference type="PANTHER" id="PTHR42795">
    <property type="entry name" value="ALANINE DEHYDROGENASE"/>
    <property type="match status" value="1"/>
</dbReference>